<dbReference type="InterPro" id="IPR050390">
    <property type="entry name" value="C5-Methyltransferase"/>
</dbReference>
<reference evidence="9" key="1">
    <citation type="submission" date="2022-07" db="EMBL/GenBank/DDBJ databases">
        <title>Prevotella copri.</title>
        <authorList>
            <person name="Yang C."/>
        </authorList>
    </citation>
    <scope>NUCLEOTIDE SEQUENCE</scope>
    <source>
        <strain evidence="9">HF2107</strain>
    </source>
</reference>
<comment type="catalytic activity">
    <reaction evidence="5 8">
        <text>a 2'-deoxycytidine in DNA + S-adenosyl-L-methionine = a 5-methyl-2'-deoxycytidine in DNA + S-adenosyl-L-homocysteine + H(+)</text>
        <dbReference type="Rhea" id="RHEA:13681"/>
        <dbReference type="Rhea" id="RHEA-COMP:11369"/>
        <dbReference type="Rhea" id="RHEA-COMP:11370"/>
        <dbReference type="ChEBI" id="CHEBI:15378"/>
        <dbReference type="ChEBI" id="CHEBI:57856"/>
        <dbReference type="ChEBI" id="CHEBI:59789"/>
        <dbReference type="ChEBI" id="CHEBI:85452"/>
        <dbReference type="ChEBI" id="CHEBI:85454"/>
        <dbReference type="EC" id="2.1.1.37"/>
    </reaction>
</comment>
<dbReference type="PROSITE" id="PS00094">
    <property type="entry name" value="C5_MTASE_1"/>
    <property type="match status" value="1"/>
</dbReference>
<accession>A0AAW5ILC8</accession>
<evidence type="ECO:0000256" key="8">
    <source>
        <dbReference type="RuleBase" id="RU000417"/>
    </source>
</evidence>
<dbReference type="GO" id="GO:0003677">
    <property type="term" value="F:DNA binding"/>
    <property type="evidence" value="ECO:0007669"/>
    <property type="project" value="TreeGrafter"/>
</dbReference>
<dbReference type="GO" id="GO:0003886">
    <property type="term" value="F:DNA (cytosine-5-)-methyltransferase activity"/>
    <property type="evidence" value="ECO:0007669"/>
    <property type="project" value="UniProtKB-EC"/>
</dbReference>
<dbReference type="Gene3D" id="3.40.50.150">
    <property type="entry name" value="Vaccinia Virus protein VP39"/>
    <property type="match status" value="1"/>
</dbReference>
<dbReference type="Pfam" id="PF00145">
    <property type="entry name" value="DNA_methylase"/>
    <property type="match status" value="1"/>
</dbReference>
<keyword evidence="2 6" id="KW-0808">Transferase</keyword>
<keyword evidence="1 6" id="KW-0489">Methyltransferase</keyword>
<dbReference type="PROSITE" id="PS51679">
    <property type="entry name" value="SAM_MT_C5"/>
    <property type="match status" value="1"/>
</dbReference>
<dbReference type="GO" id="GO:0009307">
    <property type="term" value="P:DNA restriction-modification system"/>
    <property type="evidence" value="ECO:0007669"/>
    <property type="project" value="UniProtKB-KW"/>
</dbReference>
<dbReference type="NCBIfam" id="TIGR00675">
    <property type="entry name" value="dcm"/>
    <property type="match status" value="1"/>
</dbReference>
<dbReference type="SUPFAM" id="SSF53335">
    <property type="entry name" value="S-adenosyl-L-methionine-dependent methyltransferases"/>
    <property type="match status" value="1"/>
</dbReference>
<evidence type="ECO:0000256" key="3">
    <source>
        <dbReference type="ARBA" id="ARBA00022691"/>
    </source>
</evidence>
<feature type="active site" evidence="6">
    <location>
        <position position="196"/>
    </location>
</feature>
<dbReference type="EC" id="2.1.1.37" evidence="8"/>
<dbReference type="RefSeq" id="WP_254953941.1">
    <property type="nucleotide sequence ID" value="NZ_JANDWY010000049.1"/>
</dbReference>
<evidence type="ECO:0000256" key="4">
    <source>
        <dbReference type="ARBA" id="ARBA00022747"/>
    </source>
</evidence>
<evidence type="ECO:0000313" key="9">
    <source>
        <dbReference type="EMBL" id="MCP9565778.1"/>
    </source>
</evidence>
<dbReference type="EMBL" id="JANDWZ010000052">
    <property type="protein sequence ID" value="MCP9565778.1"/>
    <property type="molecule type" value="Genomic_DNA"/>
</dbReference>
<name>A0AAW5ILC8_9BACT</name>
<dbReference type="PANTHER" id="PTHR10629">
    <property type="entry name" value="CYTOSINE-SPECIFIC METHYLTRANSFERASE"/>
    <property type="match status" value="1"/>
</dbReference>
<dbReference type="PANTHER" id="PTHR10629:SF52">
    <property type="entry name" value="DNA (CYTOSINE-5)-METHYLTRANSFERASE 1"/>
    <property type="match status" value="1"/>
</dbReference>
<evidence type="ECO:0000256" key="2">
    <source>
        <dbReference type="ARBA" id="ARBA00022679"/>
    </source>
</evidence>
<dbReference type="InterPro" id="IPR018117">
    <property type="entry name" value="C5_DNA_meth_AS"/>
</dbReference>
<dbReference type="Gene3D" id="3.90.120.10">
    <property type="entry name" value="DNA Methylase, subunit A, domain 2"/>
    <property type="match status" value="1"/>
</dbReference>
<dbReference type="GO" id="GO:0032259">
    <property type="term" value="P:methylation"/>
    <property type="evidence" value="ECO:0007669"/>
    <property type="project" value="UniProtKB-KW"/>
</dbReference>
<evidence type="ECO:0000313" key="10">
    <source>
        <dbReference type="Proteomes" id="UP001205531"/>
    </source>
</evidence>
<protein>
    <recommendedName>
        <fullName evidence="8">Cytosine-specific methyltransferase</fullName>
        <ecNumber evidence="8">2.1.1.37</ecNumber>
    </recommendedName>
</protein>
<dbReference type="InterPro" id="IPR029063">
    <property type="entry name" value="SAM-dependent_MTases_sf"/>
</dbReference>
<evidence type="ECO:0000256" key="5">
    <source>
        <dbReference type="ARBA" id="ARBA00047422"/>
    </source>
</evidence>
<comment type="similarity">
    <text evidence="6 7">Belongs to the class I-like SAM-binding methyltransferase superfamily. C5-methyltransferase family.</text>
</comment>
<evidence type="ECO:0000256" key="1">
    <source>
        <dbReference type="ARBA" id="ARBA00022603"/>
    </source>
</evidence>
<dbReference type="InterPro" id="IPR001525">
    <property type="entry name" value="C5_MeTfrase"/>
</dbReference>
<dbReference type="AlphaFoldDB" id="A0AAW5ILC8"/>
<evidence type="ECO:0000256" key="6">
    <source>
        <dbReference type="PROSITE-ProRule" id="PRU01016"/>
    </source>
</evidence>
<dbReference type="PRINTS" id="PR00105">
    <property type="entry name" value="C5METTRFRASE"/>
</dbReference>
<dbReference type="Proteomes" id="UP001205531">
    <property type="component" value="Unassembled WGS sequence"/>
</dbReference>
<gene>
    <name evidence="9" type="ORF">NNC64_14725</name>
</gene>
<proteinExistence type="inferred from homology"/>
<comment type="caution">
    <text evidence="9">The sequence shown here is derived from an EMBL/GenBank/DDBJ whole genome shotgun (WGS) entry which is preliminary data.</text>
</comment>
<evidence type="ECO:0000256" key="7">
    <source>
        <dbReference type="RuleBase" id="RU000416"/>
    </source>
</evidence>
<keyword evidence="3 6" id="KW-0949">S-adenosyl-L-methionine</keyword>
<dbReference type="GO" id="GO:0044027">
    <property type="term" value="P:negative regulation of gene expression via chromosomal CpG island methylation"/>
    <property type="evidence" value="ECO:0007669"/>
    <property type="project" value="TreeGrafter"/>
</dbReference>
<sequence>MENINNYSINEVAKMMGMTLKIVRRYVASGELKTTKNNNTYSISEEDFNAFKKYIKEGGDAKRAQEIADSFKPNAELDLFKGTEYEASDDYKKGGDRVNWADINKFWDNPGKSEMTFVDLFCGAGGLSKGLEMSGLEGICGLDWFNEACMTYNRNFDHPFVNGDIKDPENKKKFYETVRKQLNGRRLNIVAGGFPCQGFSMAGNRIVDDPRNSLYKELIEIVVELQPDFVICENVKGLRTMLKGLVEKKILADFEAIGYEMNVTTLCAADYYTPQKRERVIFIGNKKGLKNFHPKPMLSPQEYITTGQAIGDLIDHPVDPEFNHVPTVHRPDMAKRIMETPEGASLYKGYSDAWKKCPWDAPSCTIKENHGGVNLHPKLPRVLTAREMARLQSFPDDFIFEGKKNKQLVQIGNAVPPLLGKAIGLAVRYSNHDLPKDE</sequence>
<organism evidence="9 10">
    <name type="scientific">Segatella copri</name>
    <dbReference type="NCBI Taxonomy" id="165179"/>
    <lineage>
        <taxon>Bacteria</taxon>
        <taxon>Pseudomonadati</taxon>
        <taxon>Bacteroidota</taxon>
        <taxon>Bacteroidia</taxon>
        <taxon>Bacteroidales</taxon>
        <taxon>Prevotellaceae</taxon>
        <taxon>Segatella</taxon>
    </lineage>
</organism>
<keyword evidence="4" id="KW-0680">Restriction system</keyword>
<dbReference type="Gene3D" id="1.10.1660.10">
    <property type="match status" value="1"/>
</dbReference>